<accession>A0A3N4L1F3</accession>
<dbReference type="EMBL" id="ML119108">
    <property type="protein sequence ID" value="RPB16640.1"/>
    <property type="molecule type" value="Genomic_DNA"/>
</dbReference>
<dbReference type="OrthoDB" id="5319359at2759"/>
<evidence type="ECO:0000313" key="2">
    <source>
        <dbReference type="EMBL" id="RPB16640.1"/>
    </source>
</evidence>
<feature type="region of interest" description="Disordered" evidence="1">
    <location>
        <begin position="155"/>
        <end position="186"/>
    </location>
</feature>
<evidence type="ECO:0000313" key="3">
    <source>
        <dbReference type="Proteomes" id="UP000277580"/>
    </source>
</evidence>
<reference evidence="2 3" key="1">
    <citation type="journal article" date="2018" name="Nat. Ecol. Evol.">
        <title>Pezizomycetes genomes reveal the molecular basis of ectomycorrhizal truffle lifestyle.</title>
        <authorList>
            <person name="Murat C."/>
            <person name="Payen T."/>
            <person name="Noel B."/>
            <person name="Kuo A."/>
            <person name="Morin E."/>
            <person name="Chen J."/>
            <person name="Kohler A."/>
            <person name="Krizsan K."/>
            <person name="Balestrini R."/>
            <person name="Da Silva C."/>
            <person name="Montanini B."/>
            <person name="Hainaut M."/>
            <person name="Levati E."/>
            <person name="Barry K.W."/>
            <person name="Belfiori B."/>
            <person name="Cichocki N."/>
            <person name="Clum A."/>
            <person name="Dockter R.B."/>
            <person name="Fauchery L."/>
            <person name="Guy J."/>
            <person name="Iotti M."/>
            <person name="Le Tacon F."/>
            <person name="Lindquist E.A."/>
            <person name="Lipzen A."/>
            <person name="Malagnac F."/>
            <person name="Mello A."/>
            <person name="Molinier V."/>
            <person name="Miyauchi S."/>
            <person name="Poulain J."/>
            <person name="Riccioni C."/>
            <person name="Rubini A."/>
            <person name="Sitrit Y."/>
            <person name="Splivallo R."/>
            <person name="Traeger S."/>
            <person name="Wang M."/>
            <person name="Zifcakova L."/>
            <person name="Wipf D."/>
            <person name="Zambonelli A."/>
            <person name="Paolocci F."/>
            <person name="Nowrousian M."/>
            <person name="Ottonello S."/>
            <person name="Baldrian P."/>
            <person name="Spatafora J.W."/>
            <person name="Henrissat B."/>
            <person name="Nagy L.G."/>
            <person name="Aury J.M."/>
            <person name="Wincker P."/>
            <person name="Grigoriev I.V."/>
            <person name="Bonfante P."/>
            <person name="Martin F.M."/>
        </authorList>
    </citation>
    <scope>NUCLEOTIDE SEQUENCE [LARGE SCALE GENOMIC DNA]</scope>
    <source>
        <strain evidence="2 3">CCBAS932</strain>
    </source>
</reference>
<protein>
    <submittedName>
        <fullName evidence="2">Uncharacterized protein</fullName>
    </submittedName>
</protein>
<organism evidence="2 3">
    <name type="scientific">Morchella conica CCBAS932</name>
    <dbReference type="NCBI Taxonomy" id="1392247"/>
    <lineage>
        <taxon>Eukaryota</taxon>
        <taxon>Fungi</taxon>
        <taxon>Dikarya</taxon>
        <taxon>Ascomycota</taxon>
        <taxon>Pezizomycotina</taxon>
        <taxon>Pezizomycetes</taxon>
        <taxon>Pezizales</taxon>
        <taxon>Morchellaceae</taxon>
        <taxon>Morchella</taxon>
    </lineage>
</organism>
<dbReference type="Proteomes" id="UP000277580">
    <property type="component" value="Unassembled WGS sequence"/>
</dbReference>
<dbReference type="InParanoid" id="A0A3N4L1F3"/>
<evidence type="ECO:0000256" key="1">
    <source>
        <dbReference type="SAM" id="MobiDB-lite"/>
    </source>
</evidence>
<proteinExistence type="predicted"/>
<keyword evidence="3" id="KW-1185">Reference proteome</keyword>
<name>A0A3N4L1F3_9PEZI</name>
<gene>
    <name evidence="2" type="ORF">P167DRAFT_541973</name>
</gene>
<sequence>MYFPDFDSEWDDDLPTVLQVLEGIEVEDMPDIHVEREPSIYTPTRSEIHGPNRLIGLTLILESETTAAEMQPAGHESRVVEYKPLRVYSTIPPDTIESSSSLPGSGIRCTPHREEAVVDEDLPEEFSAHVGAEAEVGTGDINAPTRTRIDAGPITNKAINTKPPRKASTEVPESHQATADEQEVARTGSVDKIPEVADSADEVQDGISQSERIYDAI</sequence>
<dbReference type="AlphaFoldDB" id="A0A3N4L1F3"/>